<dbReference type="Pfam" id="PF17814">
    <property type="entry name" value="LisH_TPL"/>
    <property type="match status" value="1"/>
</dbReference>
<dbReference type="EMBL" id="AY812968">
    <property type="protein sequence ID" value="AAW24700.1"/>
    <property type="molecule type" value="mRNA"/>
</dbReference>
<sequence length="145" mass="17184">MDIEIESADVVRLVEQYLKESNLLRTLRTLQEETRVSLNTVESIENFMSDIINGHWDIVLQTVQYLKLPEQKLIDLYEQIFIELIELRDIGAARSILRQTEPMITMKRTQSERYARLENLLNRSYFDPREAYSDNQSKDKRRSTG</sequence>
<reference evidence="6" key="2">
    <citation type="journal article" date="2006" name="PLoS Pathog.">
        <title>New perspectives on host-parasite interplay by comparative transcriptomic and proteomic analyses of Schistosoma japonicum.</title>
        <authorList>
            <person name="Liu F."/>
            <person name="Lu J."/>
            <person name="Hu W."/>
            <person name="Wang S.Y."/>
            <person name="Cui S.J."/>
            <person name="Chi M."/>
            <person name="Yan Q."/>
            <person name="Wang X.R."/>
            <person name="Song H.D."/>
            <person name="Xu X.N."/>
            <person name="Wang J.J."/>
            <person name="Zhang X.L."/>
            <person name="Zhang X."/>
            <person name="Wang Z.Q."/>
            <person name="Xue C.L."/>
            <person name="Brindley P.J."/>
            <person name="McManus D.P."/>
            <person name="Yang P.Y."/>
            <person name="Feng Z."/>
            <person name="Chen Z."/>
            <person name="Han Z.G."/>
        </authorList>
    </citation>
    <scope>NUCLEOTIDE SEQUENCE</scope>
</reference>
<dbReference type="GO" id="GO:0005634">
    <property type="term" value="C:nucleus"/>
    <property type="evidence" value="ECO:0007669"/>
    <property type="project" value="UniProtKB-SubCell"/>
</dbReference>
<dbReference type="SMART" id="SM00667">
    <property type="entry name" value="LisH"/>
    <property type="match status" value="1"/>
</dbReference>
<dbReference type="GO" id="GO:0000398">
    <property type="term" value="P:mRNA splicing, via spliceosome"/>
    <property type="evidence" value="ECO:0007669"/>
    <property type="project" value="InterPro"/>
</dbReference>
<dbReference type="InterPro" id="IPR054532">
    <property type="entry name" value="TPL_SMU1_LisH-like"/>
</dbReference>
<dbReference type="InterPro" id="IPR006595">
    <property type="entry name" value="CTLH_C"/>
</dbReference>
<comment type="subcellular location">
    <subcellularLocation>
        <location evidence="1">Nucleus</location>
    </subcellularLocation>
</comment>
<evidence type="ECO:0000313" key="6">
    <source>
        <dbReference type="EMBL" id="AAW24700.1"/>
    </source>
</evidence>
<dbReference type="InterPro" id="IPR045184">
    <property type="entry name" value="SMU1"/>
</dbReference>
<dbReference type="AlphaFoldDB" id="Q5DHK6"/>
<evidence type="ECO:0000259" key="5">
    <source>
        <dbReference type="PROSITE" id="PS50897"/>
    </source>
</evidence>
<keyword evidence="3" id="KW-0677">Repeat</keyword>
<evidence type="ECO:0000256" key="1">
    <source>
        <dbReference type="ARBA" id="ARBA00004123"/>
    </source>
</evidence>
<keyword evidence="2" id="KW-0853">WD repeat</keyword>
<proteinExistence type="evidence at transcript level"/>
<name>Q5DHK6_SCHJA</name>
<dbReference type="PANTHER" id="PTHR22848">
    <property type="entry name" value="WD40 REPEAT PROTEIN"/>
    <property type="match status" value="1"/>
</dbReference>
<reference evidence="6" key="1">
    <citation type="submission" date="2004-11" db="EMBL/GenBank/DDBJ databases">
        <title>The full-length cDNA sequences of Schistosoma japonicum genes.</title>
        <authorList>
            <person name="Han Z."/>
        </authorList>
    </citation>
    <scope>NUCLEOTIDE SEQUENCE</scope>
</reference>
<organism evidence="6">
    <name type="scientific">Schistosoma japonicum</name>
    <name type="common">Blood fluke</name>
    <dbReference type="NCBI Taxonomy" id="6182"/>
    <lineage>
        <taxon>Eukaryota</taxon>
        <taxon>Metazoa</taxon>
        <taxon>Spiralia</taxon>
        <taxon>Lophotrochozoa</taxon>
        <taxon>Platyhelminthes</taxon>
        <taxon>Trematoda</taxon>
        <taxon>Digenea</taxon>
        <taxon>Strigeidida</taxon>
        <taxon>Schistosomatoidea</taxon>
        <taxon>Schistosomatidae</taxon>
        <taxon>Schistosoma</taxon>
    </lineage>
</organism>
<evidence type="ECO:0000256" key="4">
    <source>
        <dbReference type="ARBA" id="ARBA00023242"/>
    </source>
</evidence>
<dbReference type="InterPro" id="IPR006594">
    <property type="entry name" value="LisH"/>
</dbReference>
<dbReference type="PROSITE" id="PS50896">
    <property type="entry name" value="LISH"/>
    <property type="match status" value="1"/>
</dbReference>
<dbReference type="PROSITE" id="PS50897">
    <property type="entry name" value="CTLH"/>
    <property type="match status" value="1"/>
</dbReference>
<feature type="domain" description="CTLH" evidence="5">
    <location>
        <begin position="40"/>
        <end position="92"/>
    </location>
</feature>
<accession>Q5DHK6</accession>
<evidence type="ECO:0000256" key="2">
    <source>
        <dbReference type="ARBA" id="ARBA00022574"/>
    </source>
</evidence>
<protein>
    <submittedName>
        <fullName evidence="6">SJCHGC01720 protein</fullName>
    </submittedName>
</protein>
<evidence type="ECO:0000256" key="3">
    <source>
        <dbReference type="ARBA" id="ARBA00022737"/>
    </source>
</evidence>
<keyword evidence="4" id="KW-0539">Nucleus</keyword>